<dbReference type="InterPro" id="IPR029028">
    <property type="entry name" value="Alpha/beta_knot_MTases"/>
</dbReference>
<dbReference type="GO" id="GO:0008175">
    <property type="term" value="F:tRNA methyltransferase activity"/>
    <property type="evidence" value="ECO:0007669"/>
    <property type="project" value="UniProtKB-UniRule"/>
</dbReference>
<keyword evidence="2 6" id="KW-0489">Methyltransferase</keyword>
<dbReference type="AlphaFoldDB" id="D3RWK2"/>
<keyword evidence="3 6" id="KW-0808">Transferase</keyword>
<keyword evidence="8" id="KW-1185">Reference proteome</keyword>
<dbReference type="Pfam" id="PF04013">
    <property type="entry name" value="Methyltrn_RNA_2"/>
    <property type="match status" value="1"/>
</dbReference>
<comment type="subcellular location">
    <subcellularLocation>
        <location evidence="6">Cytoplasm</location>
    </subcellularLocation>
</comment>
<evidence type="ECO:0000256" key="2">
    <source>
        <dbReference type="ARBA" id="ARBA00022603"/>
    </source>
</evidence>
<gene>
    <name evidence="6" type="primary">trmY</name>
    <name evidence="7" type="ordered locus">Ferp_0695</name>
</gene>
<dbReference type="PANTHER" id="PTHR40703:SF1">
    <property type="entry name" value="TRNA (PSEUDOURIDINE(54)-N(1))-METHYLTRANSFERASE"/>
    <property type="match status" value="1"/>
</dbReference>
<evidence type="ECO:0000313" key="7">
    <source>
        <dbReference type="EMBL" id="ADC64865.1"/>
    </source>
</evidence>
<feature type="binding site" evidence="6">
    <location>
        <position position="125"/>
    </location>
    <ligand>
        <name>S-adenosyl-L-methionine</name>
        <dbReference type="ChEBI" id="CHEBI:59789"/>
    </ligand>
</feature>
<feature type="binding site" evidence="6">
    <location>
        <position position="178"/>
    </location>
    <ligand>
        <name>S-adenosyl-L-methionine</name>
        <dbReference type="ChEBI" id="CHEBI:59789"/>
    </ligand>
</feature>
<evidence type="ECO:0000313" key="8">
    <source>
        <dbReference type="Proteomes" id="UP000002613"/>
    </source>
</evidence>
<reference evidence="8" key="1">
    <citation type="submission" date="2010-02" db="EMBL/GenBank/DDBJ databases">
        <title>Complete sequence of Ferroglobus placidus DSM 10642.</title>
        <authorList>
            <consortium name="US DOE Joint Genome Institute"/>
            <person name="Lucas S."/>
            <person name="Copeland A."/>
            <person name="Lapidus A."/>
            <person name="Cheng J.-F."/>
            <person name="Bruce D."/>
            <person name="Goodwin L."/>
            <person name="Pitluck S."/>
            <person name="Saunders E."/>
            <person name="Brettin T."/>
            <person name="Detter J.C."/>
            <person name="Han C."/>
            <person name="Tapia R."/>
            <person name="Larimer F."/>
            <person name="Land M."/>
            <person name="Hauser L."/>
            <person name="Kyrpides N."/>
            <person name="Ivanova N."/>
            <person name="Holmes D."/>
            <person name="Lovley D."/>
            <person name="Kyrpides N."/>
            <person name="Anderson I.J."/>
            <person name="Woyke T."/>
        </authorList>
    </citation>
    <scope>NUCLEOTIDE SEQUENCE [LARGE SCALE GENOMIC DNA]</scope>
    <source>
        <strain evidence="8">DSM 10642 / AEDII12DO</strain>
    </source>
</reference>
<evidence type="ECO:0000256" key="5">
    <source>
        <dbReference type="ARBA" id="ARBA00022694"/>
    </source>
</evidence>
<organism evidence="7 8">
    <name type="scientific">Ferroglobus placidus (strain DSM 10642 / AEDII12DO)</name>
    <dbReference type="NCBI Taxonomy" id="589924"/>
    <lineage>
        <taxon>Archaea</taxon>
        <taxon>Methanobacteriati</taxon>
        <taxon>Methanobacteriota</taxon>
        <taxon>Archaeoglobi</taxon>
        <taxon>Archaeoglobales</taxon>
        <taxon>Archaeoglobaceae</taxon>
        <taxon>Ferroglobus</taxon>
    </lineage>
</organism>
<dbReference type="OrthoDB" id="27492at2157"/>
<name>D3RWK2_FERPA</name>
<dbReference type="PaxDb" id="589924-Ferp_0695"/>
<dbReference type="GeneID" id="8778199"/>
<dbReference type="RefSeq" id="WP_012965209.1">
    <property type="nucleotide sequence ID" value="NC_013849.1"/>
</dbReference>
<keyword evidence="5 6" id="KW-0819">tRNA processing</keyword>
<keyword evidence="1 6" id="KW-0963">Cytoplasm</keyword>
<dbReference type="eggNOG" id="arCOG01239">
    <property type="taxonomic scope" value="Archaea"/>
</dbReference>
<dbReference type="SUPFAM" id="SSF75217">
    <property type="entry name" value="alpha/beta knot"/>
    <property type="match status" value="1"/>
</dbReference>
<evidence type="ECO:0000256" key="6">
    <source>
        <dbReference type="HAMAP-Rule" id="MF_00587"/>
    </source>
</evidence>
<comment type="caution">
    <text evidence="6">Lacks conserved residue(s) required for the propagation of feature annotation.</text>
</comment>
<reference evidence="7 8" key="2">
    <citation type="journal article" date="2011" name="Stand. Genomic Sci.">
        <title>Complete genome sequence of Ferroglobus placidus AEDII12DO.</title>
        <authorList>
            <person name="Anderson I."/>
            <person name="Risso C."/>
            <person name="Holmes D."/>
            <person name="Lucas S."/>
            <person name="Copeland A."/>
            <person name="Lapidus A."/>
            <person name="Cheng J.F."/>
            <person name="Bruce D."/>
            <person name="Goodwin L."/>
            <person name="Pitluck S."/>
            <person name="Saunders E."/>
            <person name="Brettin T."/>
            <person name="Detter J.C."/>
            <person name="Han C."/>
            <person name="Tapia R."/>
            <person name="Larimer F."/>
            <person name="Land M."/>
            <person name="Hauser L."/>
            <person name="Woyke T."/>
            <person name="Lovley D."/>
            <person name="Kyrpides N."/>
            <person name="Ivanova N."/>
        </authorList>
    </citation>
    <scope>NUCLEOTIDE SEQUENCE [LARGE SCALE GENOMIC DNA]</scope>
    <source>
        <strain evidence="8">DSM 10642 / AEDII12DO</strain>
    </source>
</reference>
<dbReference type="CDD" id="cd18087">
    <property type="entry name" value="TrmY-like"/>
    <property type="match status" value="1"/>
</dbReference>
<protein>
    <recommendedName>
        <fullName evidence="6">tRNA (pseudouridine(54)-N(1))-methyltransferase</fullName>
        <ecNumber evidence="6">2.1.1.257</ecNumber>
    </recommendedName>
</protein>
<dbReference type="Gene3D" id="3.40.1280.10">
    <property type="match status" value="1"/>
</dbReference>
<dbReference type="STRING" id="589924.Ferp_0695"/>
<dbReference type="Proteomes" id="UP000002613">
    <property type="component" value="Chromosome"/>
</dbReference>
<comment type="function">
    <text evidence="6">Specifically catalyzes the N1-methylation of pseudouridine at position 54 (Psi54) in tRNAs.</text>
</comment>
<dbReference type="GO" id="GO:0005737">
    <property type="term" value="C:cytoplasm"/>
    <property type="evidence" value="ECO:0007669"/>
    <property type="project" value="UniProtKB-SubCell"/>
</dbReference>
<evidence type="ECO:0000256" key="1">
    <source>
        <dbReference type="ARBA" id="ARBA00022490"/>
    </source>
</evidence>
<comment type="similarity">
    <text evidence="6">Belongs to the methyltransferase superfamily. TrmY family.</text>
</comment>
<dbReference type="KEGG" id="fpl:Ferp_0695"/>
<dbReference type="GO" id="GO:0030488">
    <property type="term" value="P:tRNA methylation"/>
    <property type="evidence" value="ECO:0007669"/>
    <property type="project" value="UniProtKB-UniRule"/>
</dbReference>
<dbReference type="InterPro" id="IPR007158">
    <property type="entry name" value="TrmY"/>
</dbReference>
<comment type="catalytic activity">
    <reaction evidence="6">
        <text>pseudouridine(54) in tRNA + S-adenosyl-L-methionine = N(1)-methylpseudouridine(54) in tRNA + S-adenosyl-L-homocysteine + H(+)</text>
        <dbReference type="Rhea" id="RHEA:55292"/>
        <dbReference type="Rhea" id="RHEA-COMP:14140"/>
        <dbReference type="Rhea" id="RHEA-COMP:14141"/>
        <dbReference type="ChEBI" id="CHEBI:15378"/>
        <dbReference type="ChEBI" id="CHEBI:57856"/>
        <dbReference type="ChEBI" id="CHEBI:59789"/>
        <dbReference type="ChEBI" id="CHEBI:65314"/>
        <dbReference type="ChEBI" id="CHEBI:74890"/>
        <dbReference type="EC" id="2.1.1.257"/>
    </reaction>
</comment>
<dbReference type="InterPro" id="IPR029026">
    <property type="entry name" value="tRNA_m1G_MTases_N"/>
</dbReference>
<evidence type="ECO:0000256" key="3">
    <source>
        <dbReference type="ARBA" id="ARBA00022679"/>
    </source>
</evidence>
<dbReference type="EC" id="2.1.1.257" evidence="6"/>
<accession>D3RWK2</accession>
<keyword evidence="4 6" id="KW-0949">S-adenosyl-L-methionine</keyword>
<comment type="subunit">
    <text evidence="6">Homodimer.</text>
</comment>
<dbReference type="HOGENOM" id="CLU_107018_0_0_2"/>
<dbReference type="NCBIfam" id="NF002560">
    <property type="entry name" value="PRK02135.1"/>
    <property type="match status" value="1"/>
</dbReference>
<dbReference type="EMBL" id="CP001899">
    <property type="protein sequence ID" value="ADC64865.1"/>
    <property type="molecule type" value="Genomic_DNA"/>
</dbReference>
<evidence type="ECO:0000256" key="4">
    <source>
        <dbReference type="ARBA" id="ARBA00022691"/>
    </source>
</evidence>
<dbReference type="PANTHER" id="PTHR40703">
    <property type="entry name" value="TRNA (PSEUDOURIDINE(54)-N(1))-METHYLTRANSFERASE"/>
    <property type="match status" value="1"/>
</dbReference>
<dbReference type="GO" id="GO:0008757">
    <property type="term" value="F:S-adenosylmethionine-dependent methyltransferase activity"/>
    <property type="evidence" value="ECO:0007669"/>
    <property type="project" value="UniProtKB-UniRule"/>
</dbReference>
<feature type="binding site" evidence="6">
    <location>
        <position position="145"/>
    </location>
    <ligand>
        <name>S-adenosyl-L-methionine</name>
        <dbReference type="ChEBI" id="CHEBI:59789"/>
    </ligand>
</feature>
<dbReference type="HAMAP" id="MF_00587">
    <property type="entry name" value="tRNA_methyltr_TrmY"/>
    <property type="match status" value="1"/>
</dbReference>
<proteinExistence type="inferred from homology"/>
<sequence length="193" mass="21839">MREFLIIGSKARTEKFSLNDLPGAGRIDILCRCVSSAFFLSHDIRRDVNVYLLLLGPPDPPKVLKIVGKEVKYMPPDERGIAGLIRKALEIKADKNWKKSTPGIYVAKKGLEELLDEVASDVYYLREDGEDIRKLKDNNALFVLGDHEGVPEELEEIVLRKAKKIIGIPTKSLMAEHCITIVHYELDRKQLNS</sequence>